<dbReference type="SUPFAM" id="SSF52540">
    <property type="entry name" value="P-loop containing nucleoside triphosphate hydrolases"/>
    <property type="match status" value="1"/>
</dbReference>
<feature type="domain" description="CobQ/CobB/MinD/ParA nucleotide binding" evidence="1">
    <location>
        <begin position="29"/>
        <end position="195"/>
    </location>
</feature>
<keyword evidence="3" id="KW-1185">Reference proteome</keyword>
<dbReference type="InterPro" id="IPR050678">
    <property type="entry name" value="DNA_Partitioning_ATPase"/>
</dbReference>
<gene>
    <name evidence="2" type="ordered locus">Fbal_3428</name>
</gene>
<evidence type="ECO:0000259" key="1">
    <source>
        <dbReference type="Pfam" id="PF01656"/>
    </source>
</evidence>
<dbReference type="PANTHER" id="PTHR13696">
    <property type="entry name" value="P-LOOP CONTAINING NUCLEOSIDE TRIPHOSPHATE HYDROLASE"/>
    <property type="match status" value="1"/>
</dbReference>
<reference evidence="2 3" key="1">
    <citation type="journal article" date="2010" name="Stand. Genomic Sci.">
        <title>Complete genome sequence of Ferrimonas balearica type strain (PAT).</title>
        <authorList>
            <person name="Nolan M."/>
            <person name="Sikorski J."/>
            <person name="Davenport K."/>
            <person name="Lucas S."/>
            <person name="Glavina Del Rio T."/>
            <person name="Tice H."/>
            <person name="Cheng J."/>
            <person name="Goodwin L."/>
            <person name="Pitluck S."/>
            <person name="Liolios K."/>
            <person name="Ivanova N."/>
            <person name="Mavromatis K."/>
            <person name="Ovchinnikova G."/>
            <person name="Pati A."/>
            <person name="Chen A."/>
            <person name="Palaniappan K."/>
            <person name="Land M."/>
            <person name="Hauser L."/>
            <person name="Chang Y."/>
            <person name="Jeffries C."/>
            <person name="Tapia R."/>
            <person name="Brettin T."/>
            <person name="Detter J."/>
            <person name="Han C."/>
            <person name="Yasawong M."/>
            <person name="Rohde M."/>
            <person name="Tindall B."/>
            <person name="Goker M."/>
            <person name="Woyke T."/>
            <person name="Bristow J."/>
            <person name="Eisen J."/>
            <person name="Markowitz V."/>
            <person name="Hugenholtz P."/>
            <person name="Kyrpides N."/>
            <person name="Klenk H."/>
            <person name="Lapidus A."/>
        </authorList>
    </citation>
    <scope>NUCLEOTIDE SEQUENCE [LARGE SCALE GENOMIC DNA]</scope>
    <source>
        <strain evidence="3">DSM 9799 / CCM 4581 / KCTC 23876 / PAT</strain>
    </source>
</reference>
<evidence type="ECO:0000313" key="3">
    <source>
        <dbReference type="Proteomes" id="UP000006683"/>
    </source>
</evidence>
<dbReference type="EMBL" id="CP002209">
    <property type="protein sequence ID" value="ADN77626.1"/>
    <property type="molecule type" value="Genomic_DNA"/>
</dbReference>
<dbReference type="AlphaFoldDB" id="E1SMB7"/>
<dbReference type="Gene3D" id="3.40.50.300">
    <property type="entry name" value="P-loop containing nucleotide triphosphate hydrolases"/>
    <property type="match status" value="1"/>
</dbReference>
<dbReference type="RefSeq" id="WP_013346932.1">
    <property type="nucleotide sequence ID" value="NC_014541.1"/>
</dbReference>
<dbReference type="OrthoDB" id="69313at2"/>
<dbReference type="Proteomes" id="UP000006683">
    <property type="component" value="Chromosome"/>
</dbReference>
<sequence>MLAHVIATESSPKALPLVSLSAFTGPRLLVLNNKGGVGKSTITTHLLRQLAKAGHQPALVDFDPQGSSLDWAEEQGEFWAVNDDPRRERLESMRLRIPALSSHVVMDSPANLDPLLLNRLLDYADAILMPTQVSPMDVRALGRFLPNLLLHPRYRARRPKLGIIANRVGGNADTDLLERFLAPLSLPLLARLPERCDTSGPDTPLWSAIEPWLAR</sequence>
<dbReference type="CDD" id="cd02042">
    <property type="entry name" value="ParAB_family"/>
    <property type="match status" value="1"/>
</dbReference>
<evidence type="ECO:0000313" key="2">
    <source>
        <dbReference type="EMBL" id="ADN77626.1"/>
    </source>
</evidence>
<dbReference type="HOGENOM" id="CLU_037612_5_0_6"/>
<dbReference type="InterPro" id="IPR002586">
    <property type="entry name" value="CobQ/CobB/MinD/ParA_Nub-bd_dom"/>
</dbReference>
<name>E1SMB7_FERBD</name>
<accession>E1SMB7</accession>
<organism evidence="2 3">
    <name type="scientific">Ferrimonas balearica (strain DSM 9799 / CCM 4581 / KCTC 23876 / PAT)</name>
    <dbReference type="NCBI Taxonomy" id="550540"/>
    <lineage>
        <taxon>Bacteria</taxon>
        <taxon>Pseudomonadati</taxon>
        <taxon>Pseudomonadota</taxon>
        <taxon>Gammaproteobacteria</taxon>
        <taxon>Alteromonadales</taxon>
        <taxon>Ferrimonadaceae</taxon>
        <taxon>Ferrimonas</taxon>
    </lineage>
</organism>
<dbReference type="GeneID" id="67183642"/>
<dbReference type="Pfam" id="PF01656">
    <property type="entry name" value="CbiA"/>
    <property type="match status" value="1"/>
</dbReference>
<dbReference type="InterPro" id="IPR027417">
    <property type="entry name" value="P-loop_NTPase"/>
</dbReference>
<dbReference type="eggNOG" id="COG1192">
    <property type="taxonomic scope" value="Bacteria"/>
</dbReference>
<proteinExistence type="predicted"/>
<dbReference type="STRING" id="550540.Fbal_3428"/>
<protein>
    <submittedName>
        <fullName evidence="2">Putative partition-related protein</fullName>
    </submittedName>
</protein>
<dbReference type="PANTHER" id="PTHR13696:SF96">
    <property type="entry name" value="COBQ_COBB_MIND_PARA NUCLEOTIDE BINDING DOMAIN-CONTAINING PROTEIN"/>
    <property type="match status" value="1"/>
</dbReference>
<dbReference type="KEGG" id="fbl:Fbal_3428"/>